<dbReference type="STRING" id="1293.SH09_00015"/>
<dbReference type="GO" id="GO:0015190">
    <property type="term" value="F:L-leucine transmembrane transporter activity"/>
    <property type="evidence" value="ECO:0007669"/>
    <property type="project" value="TreeGrafter"/>
</dbReference>
<proteinExistence type="inferred from homology"/>
<reference evidence="10 11" key="1">
    <citation type="submission" date="2018-06" db="EMBL/GenBank/DDBJ databases">
        <authorList>
            <consortium name="Pathogen Informatics"/>
            <person name="Doyle S."/>
        </authorList>
    </citation>
    <scope>NUCLEOTIDE SEQUENCE [LARGE SCALE GENOMIC DNA]</scope>
    <source>
        <strain evidence="10 11">NCTC12195</strain>
    </source>
</reference>
<evidence type="ECO:0000256" key="7">
    <source>
        <dbReference type="ARBA" id="ARBA00022989"/>
    </source>
</evidence>
<evidence type="ECO:0000256" key="3">
    <source>
        <dbReference type="ARBA" id="ARBA00022448"/>
    </source>
</evidence>
<protein>
    <recommendedName>
        <fullName evidence="9">Branched-chain amino acid transport system carrier protein</fullName>
    </recommendedName>
</protein>
<accession>A0A380FD41</accession>
<evidence type="ECO:0000256" key="6">
    <source>
        <dbReference type="ARBA" id="ARBA00022970"/>
    </source>
</evidence>
<dbReference type="AlphaFoldDB" id="A0A380FD41"/>
<dbReference type="Proteomes" id="UP000255277">
    <property type="component" value="Unassembled WGS sequence"/>
</dbReference>
<organism evidence="10 11">
    <name type="scientific">Staphylococcus gallinarum</name>
    <dbReference type="NCBI Taxonomy" id="1293"/>
    <lineage>
        <taxon>Bacteria</taxon>
        <taxon>Bacillati</taxon>
        <taxon>Bacillota</taxon>
        <taxon>Bacilli</taxon>
        <taxon>Bacillales</taxon>
        <taxon>Staphylococcaceae</taxon>
        <taxon>Staphylococcus</taxon>
    </lineage>
</organism>
<dbReference type="GO" id="GO:0015820">
    <property type="term" value="P:L-leucine transport"/>
    <property type="evidence" value="ECO:0007669"/>
    <property type="project" value="TreeGrafter"/>
</dbReference>
<keyword evidence="3 9" id="KW-0813">Transport</keyword>
<sequence length="178" mass="19760">MYTFIALYPSRIIDNLGKYLTPILIIIIAILCILVIFNPEGSIGQATGDYAKTPVVSGILQGYFTMDLVAALAFSVVIVQMFKMHGIEDHRTLVKNVIKAGLISAILLLLIYFALAYVGATTSHAGFKDGTGILTFNSLRVFGSLGNFNFRYHCYTRMFNNLRRSSQCMCGFRHEKTA</sequence>
<evidence type="ECO:0000256" key="1">
    <source>
        <dbReference type="ARBA" id="ARBA00004651"/>
    </source>
</evidence>
<dbReference type="GO" id="GO:0015818">
    <property type="term" value="P:isoleucine transport"/>
    <property type="evidence" value="ECO:0007669"/>
    <property type="project" value="TreeGrafter"/>
</dbReference>
<keyword evidence="5 9" id="KW-0812">Transmembrane</keyword>
<comment type="similarity">
    <text evidence="2 9">Belongs to the branched chain amino acid transporter family.</text>
</comment>
<evidence type="ECO:0000313" key="11">
    <source>
        <dbReference type="Proteomes" id="UP000255277"/>
    </source>
</evidence>
<dbReference type="GO" id="GO:0005886">
    <property type="term" value="C:plasma membrane"/>
    <property type="evidence" value="ECO:0007669"/>
    <property type="project" value="UniProtKB-SubCell"/>
</dbReference>
<keyword evidence="8 9" id="KW-0472">Membrane</keyword>
<comment type="caution">
    <text evidence="9">Lacks conserved residue(s) required for the propagation of feature annotation.</text>
</comment>
<evidence type="ECO:0000256" key="8">
    <source>
        <dbReference type="ARBA" id="ARBA00023136"/>
    </source>
</evidence>
<comment type="subcellular location">
    <subcellularLocation>
        <location evidence="1 9">Cell membrane</location>
        <topology evidence="1 9">Multi-pass membrane protein</topology>
    </subcellularLocation>
</comment>
<evidence type="ECO:0000256" key="9">
    <source>
        <dbReference type="RuleBase" id="RU362122"/>
    </source>
</evidence>
<dbReference type="GO" id="GO:0005304">
    <property type="term" value="F:L-valine transmembrane transporter activity"/>
    <property type="evidence" value="ECO:0007669"/>
    <property type="project" value="TreeGrafter"/>
</dbReference>
<dbReference type="Pfam" id="PF05525">
    <property type="entry name" value="Branch_AA_trans"/>
    <property type="match status" value="1"/>
</dbReference>
<evidence type="ECO:0000256" key="4">
    <source>
        <dbReference type="ARBA" id="ARBA00022475"/>
    </source>
</evidence>
<comment type="function">
    <text evidence="9">Component of the transport system for branched-chain amino acids.</text>
</comment>
<dbReference type="PANTHER" id="PTHR30588:SF0">
    <property type="entry name" value="BRANCHED-CHAIN AMINO ACID PERMEASE BRNQ"/>
    <property type="match status" value="1"/>
</dbReference>
<keyword evidence="6 9" id="KW-0029">Amino-acid transport</keyword>
<keyword evidence="4" id="KW-1003">Cell membrane</keyword>
<feature type="transmembrane region" description="Helical" evidence="9">
    <location>
        <begin position="58"/>
        <end position="79"/>
    </location>
</feature>
<dbReference type="PANTHER" id="PTHR30588">
    <property type="entry name" value="BRANCHED-CHAIN AMINO ACID TRANSPORT SYSTEM 2 CARRIER PROTEIN"/>
    <property type="match status" value="1"/>
</dbReference>
<keyword evidence="7 9" id="KW-1133">Transmembrane helix</keyword>
<evidence type="ECO:0000256" key="5">
    <source>
        <dbReference type="ARBA" id="ARBA00022692"/>
    </source>
</evidence>
<feature type="transmembrane region" description="Helical" evidence="9">
    <location>
        <begin position="132"/>
        <end position="150"/>
    </location>
</feature>
<gene>
    <name evidence="10" type="primary">brnQ_1</name>
    <name evidence="10" type="ORF">NCTC12195_00813</name>
</gene>
<feature type="transmembrane region" description="Helical" evidence="9">
    <location>
        <begin position="100"/>
        <end position="120"/>
    </location>
</feature>
<evidence type="ECO:0000256" key="2">
    <source>
        <dbReference type="ARBA" id="ARBA00008540"/>
    </source>
</evidence>
<name>A0A380FD41_STAGA</name>
<dbReference type="InterPro" id="IPR004685">
    <property type="entry name" value="Brnchd-chn_aa_trnsp_Livcs"/>
</dbReference>
<feature type="transmembrane region" description="Helical" evidence="9">
    <location>
        <begin position="20"/>
        <end position="38"/>
    </location>
</feature>
<dbReference type="EMBL" id="UHDK01000001">
    <property type="protein sequence ID" value="SUM31403.1"/>
    <property type="molecule type" value="Genomic_DNA"/>
</dbReference>
<dbReference type="GO" id="GO:0015188">
    <property type="term" value="F:L-isoleucine transmembrane transporter activity"/>
    <property type="evidence" value="ECO:0007669"/>
    <property type="project" value="TreeGrafter"/>
</dbReference>
<evidence type="ECO:0000313" key="10">
    <source>
        <dbReference type="EMBL" id="SUM31403.1"/>
    </source>
</evidence>